<dbReference type="Gene3D" id="3.90.1200.10">
    <property type="match status" value="1"/>
</dbReference>
<feature type="domain" description="Aminoglycoside phosphotransferase" evidence="2">
    <location>
        <begin position="45"/>
        <end position="271"/>
    </location>
</feature>
<name>A0AAP5H7Q9_PAEAM</name>
<comment type="similarity">
    <text evidence="1">Belongs to the pseudomonas-type ThrB family.</text>
</comment>
<dbReference type="InterPro" id="IPR002575">
    <property type="entry name" value="Aminoglycoside_PTrfase"/>
</dbReference>
<dbReference type="Proteomes" id="UP001254832">
    <property type="component" value="Unassembled WGS sequence"/>
</dbReference>
<evidence type="ECO:0000313" key="4">
    <source>
        <dbReference type="Proteomes" id="UP001254832"/>
    </source>
</evidence>
<dbReference type="PANTHER" id="PTHR21064">
    <property type="entry name" value="AMINOGLYCOSIDE PHOSPHOTRANSFERASE DOMAIN-CONTAINING PROTEIN-RELATED"/>
    <property type="match status" value="1"/>
</dbReference>
<organism evidence="3 4">
    <name type="scientific">Paenibacillus amylolyticus</name>
    <dbReference type="NCBI Taxonomy" id="1451"/>
    <lineage>
        <taxon>Bacteria</taxon>
        <taxon>Bacillati</taxon>
        <taxon>Bacillota</taxon>
        <taxon>Bacilli</taxon>
        <taxon>Bacillales</taxon>
        <taxon>Paenibacillaceae</taxon>
        <taxon>Paenibacillus</taxon>
    </lineage>
</organism>
<dbReference type="EMBL" id="JAVDTR010000016">
    <property type="protein sequence ID" value="MDR6726313.1"/>
    <property type="molecule type" value="Genomic_DNA"/>
</dbReference>
<gene>
    <name evidence="3" type="ORF">J2W91_004824</name>
</gene>
<dbReference type="PANTHER" id="PTHR21064:SF6">
    <property type="entry name" value="AMINOGLYCOSIDE PHOSPHOTRANSFERASE DOMAIN-CONTAINING PROTEIN"/>
    <property type="match status" value="1"/>
</dbReference>
<dbReference type="InterPro" id="IPR050249">
    <property type="entry name" value="Pseudomonas-type_ThrB"/>
</dbReference>
<comment type="caution">
    <text evidence="3">The sequence shown here is derived from an EMBL/GenBank/DDBJ whole genome shotgun (WGS) entry which is preliminary data.</text>
</comment>
<dbReference type="Pfam" id="PF01636">
    <property type="entry name" value="APH"/>
    <property type="match status" value="1"/>
</dbReference>
<evidence type="ECO:0000259" key="2">
    <source>
        <dbReference type="Pfam" id="PF01636"/>
    </source>
</evidence>
<keyword evidence="3" id="KW-0808">Transferase</keyword>
<dbReference type="SUPFAM" id="SSF56112">
    <property type="entry name" value="Protein kinase-like (PK-like)"/>
    <property type="match status" value="1"/>
</dbReference>
<dbReference type="AlphaFoldDB" id="A0AAP5H7Q9"/>
<evidence type="ECO:0000256" key="1">
    <source>
        <dbReference type="ARBA" id="ARBA00038240"/>
    </source>
</evidence>
<dbReference type="Gene3D" id="3.30.200.20">
    <property type="entry name" value="Phosphorylase Kinase, domain 1"/>
    <property type="match status" value="1"/>
</dbReference>
<sequence>MKNFFSYDIGEPRNSVLVRARHVALTAIQRYGLAWERIQFIQWSDAITYQIVTLAEEKLLLRIHPDRWSGEEIASELELLQSLNQTQGLHVPEGIKNSDASFIEQIQTEEGYQHPYVTLMRWVEGEHLNKDITESMAYQMGVMTGKLHHALAQFKPSAEFTRPSWGAEWFEEEFLTLEPYYPRFLTSEAWRRYQDAAEKVVSTLVRMPRNSANYGVIHGDLHIGNIIIRNDHPQPIDFGRCGYGHYLYDVASALLGLHVPQRISFIEGYEHVRPFKKGDLQDVECFFIMNLISNYCHHAPNESEIVNLVGEQPYAQAYIREYLRGASFLFERVEPVSIEECKSS</sequence>
<reference evidence="3" key="1">
    <citation type="submission" date="2023-07" db="EMBL/GenBank/DDBJ databases">
        <title>Sorghum-associated microbial communities from plants grown in Nebraska, USA.</title>
        <authorList>
            <person name="Schachtman D."/>
        </authorList>
    </citation>
    <scope>NUCLEOTIDE SEQUENCE</scope>
    <source>
        <strain evidence="3">BE80</strain>
    </source>
</reference>
<protein>
    <submittedName>
        <fullName evidence="3">Ser/Thr protein kinase RdoA (MazF antagonist)</fullName>
    </submittedName>
</protein>
<keyword evidence="3" id="KW-0418">Kinase</keyword>
<dbReference type="InterPro" id="IPR011009">
    <property type="entry name" value="Kinase-like_dom_sf"/>
</dbReference>
<accession>A0AAP5H7Q9</accession>
<dbReference type="GO" id="GO:0019202">
    <property type="term" value="F:amino acid kinase activity"/>
    <property type="evidence" value="ECO:0007669"/>
    <property type="project" value="TreeGrafter"/>
</dbReference>
<evidence type="ECO:0000313" key="3">
    <source>
        <dbReference type="EMBL" id="MDR6726313.1"/>
    </source>
</evidence>
<dbReference type="RefSeq" id="WP_310144478.1">
    <property type="nucleotide sequence ID" value="NZ_JAVDTR010000016.1"/>
</dbReference>
<proteinExistence type="inferred from homology"/>